<dbReference type="AlphaFoldDB" id="A0AA38P5P2"/>
<dbReference type="Proteomes" id="UP001163846">
    <property type="component" value="Unassembled WGS sequence"/>
</dbReference>
<feature type="compositionally biased region" description="Low complexity" evidence="1">
    <location>
        <begin position="137"/>
        <end position="152"/>
    </location>
</feature>
<proteinExistence type="predicted"/>
<feature type="non-terminal residue" evidence="2">
    <location>
        <position position="1"/>
    </location>
</feature>
<feature type="compositionally biased region" description="Polar residues" evidence="1">
    <location>
        <begin position="1"/>
        <end position="15"/>
    </location>
</feature>
<feature type="region of interest" description="Disordered" evidence="1">
    <location>
        <begin position="1"/>
        <end position="199"/>
    </location>
</feature>
<gene>
    <name evidence="2" type="ORF">F5878DRAFT_687874</name>
</gene>
<feature type="compositionally biased region" description="Basic and acidic residues" evidence="1">
    <location>
        <begin position="95"/>
        <end position="116"/>
    </location>
</feature>
<keyword evidence="3" id="KW-1185">Reference proteome</keyword>
<feature type="compositionally biased region" description="Polar residues" evidence="1">
    <location>
        <begin position="49"/>
        <end position="58"/>
    </location>
</feature>
<dbReference type="EMBL" id="MU806293">
    <property type="protein sequence ID" value="KAJ3836794.1"/>
    <property type="molecule type" value="Genomic_DNA"/>
</dbReference>
<comment type="caution">
    <text evidence="2">The sequence shown here is derived from an EMBL/GenBank/DDBJ whole genome shotgun (WGS) entry which is preliminary data.</text>
</comment>
<accession>A0AA38P5P2</accession>
<evidence type="ECO:0000256" key="1">
    <source>
        <dbReference type="SAM" id="MobiDB-lite"/>
    </source>
</evidence>
<name>A0AA38P5P2_9AGAR</name>
<feature type="compositionally biased region" description="Low complexity" evidence="1">
    <location>
        <begin position="17"/>
        <end position="37"/>
    </location>
</feature>
<sequence length="223" mass="23518">ALLESTNSTSTSAYPDSSELSSSSSPSSGSRLNSPSRLKVKEKAVDTSPIASTSTSEQEAPRPAAQSLAVAATDGASGTIRGSSFLVAGEAQTPKMDHSLRTKDPSNTVRESEAPKHSWFNPFAPYPSRPSNAITQSPSSASRSTSPTSPSPLRKRTSSSYVESIDDEVSAPIRTPAFSDDEDGHETQQTTSHLSSTLARDMPDSTLQLAFSVFSHITAAIIR</sequence>
<feature type="compositionally biased region" description="Low complexity" evidence="1">
    <location>
        <begin position="187"/>
        <end position="198"/>
    </location>
</feature>
<evidence type="ECO:0000313" key="2">
    <source>
        <dbReference type="EMBL" id="KAJ3836794.1"/>
    </source>
</evidence>
<reference evidence="2" key="1">
    <citation type="submission" date="2022-08" db="EMBL/GenBank/DDBJ databases">
        <authorList>
            <consortium name="DOE Joint Genome Institute"/>
            <person name="Min B."/>
            <person name="Riley R."/>
            <person name="Sierra-Patev S."/>
            <person name="Naranjo-Ortiz M."/>
            <person name="Looney B."/>
            <person name="Konkel Z."/>
            <person name="Slot J.C."/>
            <person name="Sakamoto Y."/>
            <person name="Steenwyk J.L."/>
            <person name="Rokas A."/>
            <person name="Carro J."/>
            <person name="Camarero S."/>
            <person name="Ferreira P."/>
            <person name="Molpeceres G."/>
            <person name="Ruiz-Duenas F.J."/>
            <person name="Serrano A."/>
            <person name="Henrissat B."/>
            <person name="Drula E."/>
            <person name="Hughes K.W."/>
            <person name="Mata J.L."/>
            <person name="Ishikawa N.K."/>
            <person name="Vargas-Isla R."/>
            <person name="Ushijima S."/>
            <person name="Smith C.A."/>
            <person name="Ahrendt S."/>
            <person name="Andreopoulos W."/>
            <person name="He G."/>
            <person name="Labutti K."/>
            <person name="Lipzen A."/>
            <person name="Ng V."/>
            <person name="Sandor L."/>
            <person name="Barry K."/>
            <person name="Martinez A.T."/>
            <person name="Xiao Y."/>
            <person name="Gibbons J.G."/>
            <person name="Terashima K."/>
            <person name="Hibbett D.S."/>
            <person name="Grigoriev I.V."/>
        </authorList>
    </citation>
    <scope>NUCLEOTIDE SEQUENCE</scope>
    <source>
        <strain evidence="2">TFB9207</strain>
    </source>
</reference>
<organism evidence="2 3">
    <name type="scientific">Lentinula raphanica</name>
    <dbReference type="NCBI Taxonomy" id="153919"/>
    <lineage>
        <taxon>Eukaryota</taxon>
        <taxon>Fungi</taxon>
        <taxon>Dikarya</taxon>
        <taxon>Basidiomycota</taxon>
        <taxon>Agaricomycotina</taxon>
        <taxon>Agaricomycetes</taxon>
        <taxon>Agaricomycetidae</taxon>
        <taxon>Agaricales</taxon>
        <taxon>Marasmiineae</taxon>
        <taxon>Omphalotaceae</taxon>
        <taxon>Lentinula</taxon>
    </lineage>
</organism>
<protein>
    <submittedName>
        <fullName evidence="2">Uncharacterized protein</fullName>
    </submittedName>
</protein>
<evidence type="ECO:0000313" key="3">
    <source>
        <dbReference type="Proteomes" id="UP001163846"/>
    </source>
</evidence>